<reference evidence="4" key="1">
    <citation type="journal article" date="2019" name="Int. J. Syst. Evol. Microbiol.">
        <title>The Global Catalogue of Microorganisms (GCM) 10K type strain sequencing project: providing services to taxonomists for standard genome sequencing and annotation.</title>
        <authorList>
            <consortium name="The Broad Institute Genomics Platform"/>
            <consortium name="The Broad Institute Genome Sequencing Center for Infectious Disease"/>
            <person name="Wu L."/>
            <person name="Ma J."/>
        </authorList>
    </citation>
    <scope>NUCLEOTIDE SEQUENCE [LARGE SCALE GENOMIC DNA]</scope>
    <source>
        <strain evidence="4">CGMCC 1.15353</strain>
    </source>
</reference>
<dbReference type="InterPro" id="IPR036397">
    <property type="entry name" value="RNaseH_sf"/>
</dbReference>
<dbReference type="InterPro" id="IPR050900">
    <property type="entry name" value="Transposase_IS3/IS150/IS904"/>
</dbReference>
<dbReference type="PANTHER" id="PTHR46889:SF4">
    <property type="entry name" value="TRANSPOSASE INSO FOR INSERTION SEQUENCE ELEMENT IS911B-RELATED"/>
    <property type="match status" value="1"/>
</dbReference>
<evidence type="ECO:0000313" key="4">
    <source>
        <dbReference type="Proteomes" id="UP000642571"/>
    </source>
</evidence>
<keyword evidence="4" id="KW-1185">Reference proteome</keyword>
<organism evidence="3 4">
    <name type="scientific">Pontibacillus salipaludis</name>
    <dbReference type="NCBI Taxonomy" id="1697394"/>
    <lineage>
        <taxon>Bacteria</taxon>
        <taxon>Bacillati</taxon>
        <taxon>Bacillota</taxon>
        <taxon>Bacilli</taxon>
        <taxon>Bacillales</taxon>
        <taxon>Bacillaceae</taxon>
        <taxon>Pontibacillus</taxon>
    </lineage>
</organism>
<dbReference type="Pfam" id="PF00665">
    <property type="entry name" value="rve"/>
    <property type="match status" value="1"/>
</dbReference>
<dbReference type="Gene3D" id="3.30.420.10">
    <property type="entry name" value="Ribonuclease H-like superfamily/Ribonuclease H"/>
    <property type="match status" value="1"/>
</dbReference>
<comment type="caution">
    <text evidence="3">The sequence shown here is derived from an EMBL/GenBank/DDBJ whole genome shotgun (WGS) entry which is preliminary data.</text>
</comment>
<evidence type="ECO:0000259" key="2">
    <source>
        <dbReference type="PROSITE" id="PS50994"/>
    </source>
</evidence>
<dbReference type="NCBIfam" id="NF033516">
    <property type="entry name" value="transpos_IS3"/>
    <property type="match status" value="1"/>
</dbReference>
<dbReference type="InterPro" id="IPR048020">
    <property type="entry name" value="Transpos_IS3"/>
</dbReference>
<protein>
    <submittedName>
        <fullName evidence="3">Transposase</fullName>
    </submittedName>
</protein>
<dbReference type="PANTHER" id="PTHR46889">
    <property type="entry name" value="TRANSPOSASE INSF FOR INSERTION SEQUENCE IS3B-RELATED"/>
    <property type="match status" value="1"/>
</dbReference>
<dbReference type="Pfam" id="PF13276">
    <property type="entry name" value="HTH_21"/>
    <property type="match status" value="1"/>
</dbReference>
<dbReference type="InterPro" id="IPR012337">
    <property type="entry name" value="RNaseH-like_sf"/>
</dbReference>
<accession>A0ABQ1QKR9</accession>
<dbReference type="InterPro" id="IPR025948">
    <property type="entry name" value="HTH-like_dom"/>
</dbReference>
<name>A0ABQ1QKR9_9BACI</name>
<sequence>MNELDPDSELKETISSIYYDHYGRYGYRRIHMELLNRGHQINHKKVARIMRELGLKSTVRRKKYISYKGQVGKTADNILDRSFTAQGPNQKWVTDITEFRVLGEKMYLSPVQDLFNGEIIAYNLDFRPTYKLVETMLEDAFQYVKEDDELLMHSDQGVHYQIPKYRQTLESKGITQSMSRKGNCHDNAVIENFFSILKTELLYNQTFESIEEFQQELDQYIYYYNHKRIKMKLGGKSPVTYREQGQTAA</sequence>
<dbReference type="Pfam" id="PF13333">
    <property type="entry name" value="rve_2"/>
    <property type="match status" value="1"/>
</dbReference>
<evidence type="ECO:0000313" key="3">
    <source>
        <dbReference type="EMBL" id="GGD29889.1"/>
    </source>
</evidence>
<evidence type="ECO:0000256" key="1">
    <source>
        <dbReference type="ARBA" id="ARBA00002286"/>
    </source>
</evidence>
<dbReference type="SUPFAM" id="SSF53098">
    <property type="entry name" value="Ribonuclease H-like"/>
    <property type="match status" value="1"/>
</dbReference>
<comment type="function">
    <text evidence="1">Involved in the transposition of the insertion sequence.</text>
</comment>
<dbReference type="Proteomes" id="UP000642571">
    <property type="component" value="Unassembled WGS sequence"/>
</dbReference>
<dbReference type="InterPro" id="IPR001584">
    <property type="entry name" value="Integrase_cat-core"/>
</dbReference>
<dbReference type="PROSITE" id="PS50994">
    <property type="entry name" value="INTEGRASE"/>
    <property type="match status" value="1"/>
</dbReference>
<feature type="domain" description="Integrase catalytic" evidence="2">
    <location>
        <begin position="84"/>
        <end position="246"/>
    </location>
</feature>
<gene>
    <name evidence="3" type="ORF">GCM10011389_41790</name>
</gene>
<proteinExistence type="predicted"/>
<dbReference type="EMBL" id="BMIN01000039">
    <property type="protein sequence ID" value="GGD29889.1"/>
    <property type="molecule type" value="Genomic_DNA"/>
</dbReference>